<comment type="caution">
    <text evidence="6">The sequence shown here is derived from an EMBL/GenBank/DDBJ whole genome shotgun (WGS) entry which is preliminary data.</text>
</comment>
<dbReference type="STRING" id="698492.A0A0E9NHC8"/>
<evidence type="ECO:0000256" key="2">
    <source>
        <dbReference type="SAM" id="MobiDB-lite"/>
    </source>
</evidence>
<dbReference type="InterPro" id="IPR011993">
    <property type="entry name" value="PH-like_dom_sf"/>
</dbReference>
<proteinExistence type="inferred from homology"/>
<dbReference type="InterPro" id="IPR056385">
    <property type="entry name" value="UBL_AVO1/Sin1"/>
</dbReference>
<dbReference type="PANTHER" id="PTHR13335:SF1">
    <property type="entry name" value="TARGET OF RAPAMYCIN COMPLEX 2 SUBUNIT MAPKAP1"/>
    <property type="match status" value="1"/>
</dbReference>
<feature type="compositionally biased region" description="Polar residues" evidence="2">
    <location>
        <begin position="176"/>
        <end position="185"/>
    </location>
</feature>
<gene>
    <name evidence="6" type="ORF">G7K_2984-t1</name>
</gene>
<feature type="compositionally biased region" description="Polar residues" evidence="2">
    <location>
        <begin position="216"/>
        <end position="227"/>
    </location>
</feature>
<feature type="region of interest" description="Disordered" evidence="2">
    <location>
        <begin position="492"/>
        <end position="543"/>
    </location>
</feature>
<dbReference type="Pfam" id="PF16978">
    <property type="entry name" value="CRIM"/>
    <property type="match status" value="1"/>
</dbReference>
<dbReference type="Pfam" id="PF23164">
    <property type="entry name" value="UBL_AVO1"/>
    <property type="match status" value="1"/>
</dbReference>
<feature type="domain" description="SIN1-type PH" evidence="4">
    <location>
        <begin position="659"/>
        <end position="760"/>
    </location>
</feature>
<evidence type="ECO:0000259" key="5">
    <source>
        <dbReference type="Pfam" id="PF23164"/>
    </source>
</evidence>
<accession>A0A0E9NHC8</accession>
<keyword evidence="7" id="KW-1185">Reference proteome</keyword>
<dbReference type="OMA" id="HIMPSEQ"/>
<feature type="compositionally biased region" description="Polar residues" evidence="2">
    <location>
        <begin position="510"/>
        <end position="538"/>
    </location>
</feature>
<evidence type="ECO:0000313" key="6">
    <source>
        <dbReference type="EMBL" id="GAO48815.1"/>
    </source>
</evidence>
<dbReference type="Pfam" id="PF16979">
    <property type="entry name" value="SIN1_PH"/>
    <property type="match status" value="1"/>
</dbReference>
<dbReference type="InterPro" id="IPR031567">
    <property type="entry name" value="CRIM_dom"/>
</dbReference>
<dbReference type="GO" id="GO:0005737">
    <property type="term" value="C:cytoplasm"/>
    <property type="evidence" value="ECO:0007669"/>
    <property type="project" value="TreeGrafter"/>
</dbReference>
<feature type="region of interest" description="Disordered" evidence="2">
    <location>
        <begin position="157"/>
        <end position="191"/>
    </location>
</feature>
<dbReference type="Gene3D" id="2.30.29.30">
    <property type="entry name" value="Pleckstrin-homology domain (PH domain)/Phosphotyrosine-binding domain (PTB)"/>
    <property type="match status" value="1"/>
</dbReference>
<name>A0A0E9NHC8_SAICN</name>
<reference evidence="6 7" key="1">
    <citation type="journal article" date="2011" name="J. Gen. Appl. Microbiol.">
        <title>Draft genome sequencing of the enigmatic yeast Saitoella complicata.</title>
        <authorList>
            <person name="Nishida H."/>
            <person name="Hamamoto M."/>
            <person name="Sugiyama J."/>
        </authorList>
    </citation>
    <scope>NUCLEOTIDE SEQUENCE [LARGE SCALE GENOMIC DNA]</scope>
    <source>
        <strain evidence="6 7">NRRL Y-17804</strain>
    </source>
</reference>
<dbReference type="GO" id="GO:0005886">
    <property type="term" value="C:plasma membrane"/>
    <property type="evidence" value="ECO:0007669"/>
    <property type="project" value="TreeGrafter"/>
</dbReference>
<evidence type="ECO:0000259" key="4">
    <source>
        <dbReference type="Pfam" id="PF16979"/>
    </source>
</evidence>
<dbReference type="PANTHER" id="PTHR13335">
    <property type="entry name" value="TARGET OF RAPAMYCIN COMPLEX 2 SUBUNIT MAPKAP1"/>
    <property type="match status" value="1"/>
</dbReference>
<evidence type="ECO:0000256" key="1">
    <source>
        <dbReference type="ARBA" id="ARBA00009407"/>
    </source>
</evidence>
<sequence>MNSTEHDVDVQVPTSKLGPDENQHTVKRAVNESKVLISYDLVNGKQKTSASKCRSYTILSTLSRARFRAIAESCTHRFAIHRLRTLYLQNSDDGVAERVISLNPAALNTLAYKQAGWTNAQTRRCYSPPIPAFGDIPFNNTRPTFRNSLDDSDLVLAAPAGRDTRPGSRRLKRSETGTSTQNEGSEFSDDDDYMDEEIALPQSMIAFPKRPLRMASNTNTSTPSQGTPIADDDLKTPKVLVTGPSRPNSASRVPKADMGESTAPAVTDTFKDQARKLDPVQSMVATQMNTSPAMSLANEATLNVEPFEESDASVTSSEYAGTIGSDTGFQAMFTTPTAYHKPLPKPRPISTIQPSSALTALFKANEAADHNPLAHYAVFSGKGDLNPLRLKIYRPSGAQPTVPWEVLIRSTANVAETIGYALYRYQEDALMPELAPEEFDANRWTLRIVEEDGEPDEDFPALDRKKIISEFRFDEFALVEATEAQALVNEATTPNPNKQFTAKPAVTTDGPLTSGTPPTQAAVNVSSPNTTPRKSANSKPLPAEPRNLKIRIHPHTEGAPVSTVSVMPETSISEVLGQICRRKNLDRIKYCLRIPGTSTLVSNDKTVESLNRRLELELIKRKLIDPTYVPGAPLTANNLRQDMLMPGYGAANAVITNASYQKYIVWRRQPMSFMGRHERVLAIDGDYIHIMPSEQKTLFESPKTSSIHIGAIITCKQSRKVPANFKFVVLKARETKRYDFEAINPKEAAEIVSKVRTLMNSLKG</sequence>
<feature type="region of interest" description="Disordered" evidence="2">
    <location>
        <begin position="216"/>
        <end position="264"/>
    </location>
</feature>
<evidence type="ECO:0000313" key="7">
    <source>
        <dbReference type="Proteomes" id="UP000033140"/>
    </source>
</evidence>
<organism evidence="6 7">
    <name type="scientific">Saitoella complicata (strain BCRC 22490 / CBS 7301 / JCM 7358 / NBRC 10748 / NRRL Y-17804)</name>
    <dbReference type="NCBI Taxonomy" id="698492"/>
    <lineage>
        <taxon>Eukaryota</taxon>
        <taxon>Fungi</taxon>
        <taxon>Dikarya</taxon>
        <taxon>Ascomycota</taxon>
        <taxon>Taphrinomycotina</taxon>
        <taxon>Taphrinomycotina incertae sedis</taxon>
        <taxon>Saitoella</taxon>
    </lineage>
</organism>
<feature type="domain" description="CRIM" evidence="3">
    <location>
        <begin position="356"/>
        <end position="489"/>
    </location>
</feature>
<dbReference type="InterPro" id="IPR031313">
    <property type="entry name" value="Sin1_PH_dom"/>
</dbReference>
<dbReference type="GO" id="GO:0031932">
    <property type="term" value="C:TORC2 complex"/>
    <property type="evidence" value="ECO:0007669"/>
    <property type="project" value="InterPro"/>
</dbReference>
<dbReference type="GO" id="GO:0038203">
    <property type="term" value="P:TORC2 signaling"/>
    <property type="evidence" value="ECO:0007669"/>
    <property type="project" value="TreeGrafter"/>
</dbReference>
<dbReference type="AlphaFoldDB" id="A0A0E9NHC8"/>
<reference evidence="6 7" key="2">
    <citation type="journal article" date="2014" name="J. Gen. Appl. Microbiol.">
        <title>The early diverging ascomycetous budding yeast Saitoella complicata has three histone deacetylases belonging to the Clr6, Hos2, and Rpd3 lineages.</title>
        <authorList>
            <person name="Nishida H."/>
            <person name="Matsumoto T."/>
            <person name="Kondo S."/>
            <person name="Hamamoto M."/>
            <person name="Yoshikawa H."/>
        </authorList>
    </citation>
    <scope>NUCLEOTIDE SEQUENCE [LARGE SCALE GENOMIC DNA]</scope>
    <source>
        <strain evidence="6 7">NRRL Y-17804</strain>
    </source>
</reference>
<protein>
    <submittedName>
        <fullName evidence="6">Uncharacterized protein</fullName>
    </submittedName>
</protein>
<dbReference type="GO" id="GO:0005546">
    <property type="term" value="F:phosphatidylinositol-4,5-bisphosphate binding"/>
    <property type="evidence" value="ECO:0007669"/>
    <property type="project" value="TreeGrafter"/>
</dbReference>
<evidence type="ECO:0000259" key="3">
    <source>
        <dbReference type="Pfam" id="PF16978"/>
    </source>
</evidence>
<reference evidence="6 7" key="3">
    <citation type="journal article" date="2015" name="Genome Announc.">
        <title>Draft Genome Sequence of the Archiascomycetous Yeast Saitoella complicata.</title>
        <authorList>
            <person name="Yamauchi K."/>
            <person name="Kondo S."/>
            <person name="Hamamoto M."/>
            <person name="Takahashi Y."/>
            <person name="Ogura Y."/>
            <person name="Hayashi T."/>
            <person name="Nishida H."/>
        </authorList>
    </citation>
    <scope>NUCLEOTIDE SEQUENCE [LARGE SCALE GENOMIC DNA]</scope>
    <source>
        <strain evidence="6 7">NRRL Y-17804</strain>
    </source>
</reference>
<dbReference type="InterPro" id="IPR008828">
    <property type="entry name" value="Sin1/Avo1"/>
</dbReference>
<comment type="similarity">
    <text evidence="1">Belongs to the SIN1 family.</text>
</comment>
<feature type="region of interest" description="Disordered" evidence="2">
    <location>
        <begin position="1"/>
        <end position="22"/>
    </location>
</feature>
<feature type="domain" description="AVO1/Sin1 ubiquitin-like" evidence="5">
    <location>
        <begin position="547"/>
        <end position="622"/>
    </location>
</feature>
<dbReference type="Proteomes" id="UP000033140">
    <property type="component" value="Unassembled WGS sequence"/>
</dbReference>
<dbReference type="EMBL" id="BACD03000017">
    <property type="protein sequence ID" value="GAO48815.1"/>
    <property type="molecule type" value="Genomic_DNA"/>
</dbReference>